<dbReference type="EC" id="6.3.2.1" evidence="8"/>
<evidence type="ECO:0000313" key="9">
    <source>
        <dbReference type="EMBL" id="BBL70407.1"/>
    </source>
</evidence>
<dbReference type="SUPFAM" id="SSF52374">
    <property type="entry name" value="Nucleotidylyl transferase"/>
    <property type="match status" value="1"/>
</dbReference>
<dbReference type="EMBL" id="AP019782">
    <property type="protein sequence ID" value="BBL70407.1"/>
    <property type="molecule type" value="Genomic_DNA"/>
</dbReference>
<proteinExistence type="inferred from homology"/>
<comment type="catalytic activity">
    <reaction evidence="7 8">
        <text>(R)-pantoate + beta-alanine + ATP = (R)-pantothenate + AMP + diphosphate + H(+)</text>
        <dbReference type="Rhea" id="RHEA:10912"/>
        <dbReference type="ChEBI" id="CHEBI:15378"/>
        <dbReference type="ChEBI" id="CHEBI:15980"/>
        <dbReference type="ChEBI" id="CHEBI:29032"/>
        <dbReference type="ChEBI" id="CHEBI:30616"/>
        <dbReference type="ChEBI" id="CHEBI:33019"/>
        <dbReference type="ChEBI" id="CHEBI:57966"/>
        <dbReference type="ChEBI" id="CHEBI:456215"/>
        <dbReference type="EC" id="6.3.2.1"/>
    </reaction>
</comment>
<dbReference type="InterPro" id="IPR004821">
    <property type="entry name" value="Cyt_trans-like"/>
</dbReference>
<sequence length="282" mass="30797">MQTLQTAAQLRDSVNAWRRQGLTVGFVPTMGNLHAGHIRLVEEARQLADKVVASIFVNPTQFGEGEDFGAYPRTPQEDAAKLEAAGLDLLFLPAVEEIYPSLGRPATFVEVPGLSEELCGKFRPGHFRGVATVVCKLFNLVQPDMTLFGEKDYQQLAVIRRMVEDLNLPVSIRGVATVRDADGLALSSRNGYLSAEERAVAPRLYQILQRTAAAIRAGDTDFARLESHHLAELRQAGFAPDYLAIRQAGDLSRPAPGDTDLVILAAARLGKARLIDNIRLQA</sequence>
<dbReference type="Gene3D" id="3.30.1300.10">
    <property type="entry name" value="Pantoate-beta-alanine ligase, C-terminal domain"/>
    <property type="match status" value="1"/>
</dbReference>
<comment type="miscellaneous">
    <text evidence="8">The reaction proceeds by a bi uni uni bi ping pong mechanism.</text>
</comment>
<evidence type="ECO:0000256" key="7">
    <source>
        <dbReference type="ARBA" id="ARBA00048258"/>
    </source>
</evidence>
<dbReference type="RefSeq" id="WP_054774650.1">
    <property type="nucleotide sequence ID" value="NZ_AP019782.1"/>
</dbReference>
<dbReference type="FunFam" id="3.30.1300.10:FF:000001">
    <property type="entry name" value="Pantothenate synthetase"/>
    <property type="match status" value="1"/>
</dbReference>
<comment type="subunit">
    <text evidence="8">Homodimer.</text>
</comment>
<evidence type="ECO:0000256" key="3">
    <source>
        <dbReference type="ARBA" id="ARBA00022598"/>
    </source>
</evidence>
<feature type="binding site" evidence="8">
    <location>
        <position position="178"/>
    </location>
    <ligand>
        <name>ATP</name>
        <dbReference type="ChEBI" id="CHEBI:30616"/>
    </ligand>
</feature>
<dbReference type="NCBIfam" id="TIGR00125">
    <property type="entry name" value="cyt_tran_rel"/>
    <property type="match status" value="1"/>
</dbReference>
<evidence type="ECO:0000313" key="10">
    <source>
        <dbReference type="Proteomes" id="UP000824988"/>
    </source>
</evidence>
<comment type="pathway">
    <text evidence="1 8">Cofactor biosynthesis; (R)-pantothenate biosynthesis; (R)-pantothenate from (R)-pantoate and beta-alanine: step 1/1.</text>
</comment>
<name>A0A8D4VPR1_9GAMM</name>
<dbReference type="CDD" id="cd00560">
    <property type="entry name" value="PanC"/>
    <property type="match status" value="1"/>
</dbReference>
<comment type="similarity">
    <text evidence="2 8">Belongs to the pantothenate synthetase family.</text>
</comment>
<dbReference type="GO" id="GO:0005829">
    <property type="term" value="C:cytosol"/>
    <property type="evidence" value="ECO:0007669"/>
    <property type="project" value="TreeGrafter"/>
</dbReference>
<accession>A0A8D4VPR1</accession>
<keyword evidence="3 8" id="KW-0436">Ligase</keyword>
<dbReference type="InterPro" id="IPR014729">
    <property type="entry name" value="Rossmann-like_a/b/a_fold"/>
</dbReference>
<dbReference type="UniPathway" id="UPA00028">
    <property type="reaction ID" value="UER00005"/>
</dbReference>
<protein>
    <recommendedName>
        <fullName evidence="8">Pantothenate synthetase</fullName>
        <shortName evidence="8">PS</shortName>
        <ecNumber evidence="8">6.3.2.1</ecNumber>
    </recommendedName>
    <alternativeName>
        <fullName evidence="8">Pantoate--beta-alanine ligase</fullName>
    </alternativeName>
    <alternativeName>
        <fullName evidence="8">Pantoate-activating enzyme</fullName>
    </alternativeName>
</protein>
<dbReference type="InterPro" id="IPR003721">
    <property type="entry name" value="Pantoate_ligase"/>
</dbReference>
<evidence type="ECO:0000256" key="1">
    <source>
        <dbReference type="ARBA" id="ARBA00004990"/>
    </source>
</evidence>
<keyword evidence="6 8" id="KW-0067">ATP-binding</keyword>
<evidence type="ECO:0000256" key="8">
    <source>
        <dbReference type="HAMAP-Rule" id="MF_00158"/>
    </source>
</evidence>
<feature type="binding site" evidence="8">
    <location>
        <begin position="30"/>
        <end position="37"/>
    </location>
    <ligand>
        <name>ATP</name>
        <dbReference type="ChEBI" id="CHEBI:30616"/>
    </ligand>
</feature>
<dbReference type="GO" id="GO:0015940">
    <property type="term" value="P:pantothenate biosynthetic process"/>
    <property type="evidence" value="ECO:0007669"/>
    <property type="project" value="UniProtKB-UniRule"/>
</dbReference>
<dbReference type="GO" id="GO:0005524">
    <property type="term" value="F:ATP binding"/>
    <property type="evidence" value="ECO:0007669"/>
    <property type="project" value="UniProtKB-KW"/>
</dbReference>
<dbReference type="KEGG" id="moz:MoryE10_10130"/>
<comment type="function">
    <text evidence="8">Catalyzes the condensation of pantoate with beta-alanine in an ATP-dependent reaction via a pantoyl-adenylate intermediate.</text>
</comment>
<dbReference type="Proteomes" id="UP000824988">
    <property type="component" value="Chromosome"/>
</dbReference>
<feature type="binding site" evidence="8">
    <location>
        <begin position="149"/>
        <end position="152"/>
    </location>
    <ligand>
        <name>ATP</name>
        <dbReference type="ChEBI" id="CHEBI:30616"/>
    </ligand>
</feature>
<dbReference type="AlphaFoldDB" id="A0A8D4VPR1"/>
<organism evidence="9 10">
    <name type="scientific">Methylogaea oryzae</name>
    <dbReference type="NCBI Taxonomy" id="1295382"/>
    <lineage>
        <taxon>Bacteria</taxon>
        <taxon>Pseudomonadati</taxon>
        <taxon>Pseudomonadota</taxon>
        <taxon>Gammaproteobacteria</taxon>
        <taxon>Methylococcales</taxon>
        <taxon>Methylococcaceae</taxon>
        <taxon>Methylogaea</taxon>
    </lineage>
</organism>
<keyword evidence="4 8" id="KW-0566">Pantothenate biosynthesis</keyword>
<evidence type="ECO:0000256" key="5">
    <source>
        <dbReference type="ARBA" id="ARBA00022741"/>
    </source>
</evidence>
<dbReference type="PANTHER" id="PTHR21299">
    <property type="entry name" value="CYTIDYLATE KINASE/PANTOATE-BETA-ALANINE LIGASE"/>
    <property type="match status" value="1"/>
</dbReference>
<dbReference type="FunFam" id="3.40.50.620:FF:000013">
    <property type="entry name" value="Pantothenate synthetase"/>
    <property type="match status" value="1"/>
</dbReference>
<keyword evidence="5 8" id="KW-0547">Nucleotide-binding</keyword>
<dbReference type="InterPro" id="IPR042176">
    <property type="entry name" value="Pantoate_ligase_C"/>
</dbReference>
<keyword evidence="10" id="KW-1185">Reference proteome</keyword>
<dbReference type="NCBIfam" id="TIGR00018">
    <property type="entry name" value="panC"/>
    <property type="match status" value="1"/>
</dbReference>
<feature type="binding site" evidence="8">
    <location>
        <position position="61"/>
    </location>
    <ligand>
        <name>(R)-pantoate</name>
        <dbReference type="ChEBI" id="CHEBI:15980"/>
    </ligand>
</feature>
<comment type="subcellular location">
    <subcellularLocation>
        <location evidence="8">Cytoplasm</location>
    </subcellularLocation>
</comment>
<gene>
    <name evidence="8 9" type="primary">panC</name>
    <name evidence="9" type="ORF">MoryE10_10130</name>
</gene>
<evidence type="ECO:0000256" key="2">
    <source>
        <dbReference type="ARBA" id="ARBA00009256"/>
    </source>
</evidence>
<feature type="binding site" evidence="8">
    <location>
        <position position="155"/>
    </location>
    <ligand>
        <name>(R)-pantoate</name>
        <dbReference type="ChEBI" id="CHEBI:15980"/>
    </ligand>
</feature>
<reference evidence="9" key="1">
    <citation type="submission" date="2019-06" db="EMBL/GenBank/DDBJ databases">
        <title>Complete genome sequence of Methylogaea oryzae strain JCM16910.</title>
        <authorList>
            <person name="Asakawa S."/>
        </authorList>
    </citation>
    <scope>NUCLEOTIDE SEQUENCE</scope>
    <source>
        <strain evidence="9">E10</strain>
    </source>
</reference>
<dbReference type="PANTHER" id="PTHR21299:SF1">
    <property type="entry name" value="PANTOATE--BETA-ALANINE LIGASE"/>
    <property type="match status" value="1"/>
</dbReference>
<feature type="binding site" evidence="8">
    <location>
        <begin position="186"/>
        <end position="189"/>
    </location>
    <ligand>
        <name>ATP</name>
        <dbReference type="ChEBI" id="CHEBI:30616"/>
    </ligand>
</feature>
<dbReference type="HAMAP" id="MF_00158">
    <property type="entry name" value="PanC"/>
    <property type="match status" value="1"/>
</dbReference>
<keyword evidence="8" id="KW-0963">Cytoplasm</keyword>
<dbReference type="GO" id="GO:0004592">
    <property type="term" value="F:pantoate-beta-alanine ligase activity"/>
    <property type="evidence" value="ECO:0007669"/>
    <property type="project" value="UniProtKB-UniRule"/>
</dbReference>
<dbReference type="Pfam" id="PF02569">
    <property type="entry name" value="Pantoate_ligase"/>
    <property type="match status" value="1"/>
</dbReference>
<feature type="active site" description="Proton donor" evidence="8">
    <location>
        <position position="37"/>
    </location>
</feature>
<evidence type="ECO:0000256" key="4">
    <source>
        <dbReference type="ARBA" id="ARBA00022655"/>
    </source>
</evidence>
<evidence type="ECO:0000256" key="6">
    <source>
        <dbReference type="ARBA" id="ARBA00022840"/>
    </source>
</evidence>
<feature type="binding site" evidence="8">
    <location>
        <position position="61"/>
    </location>
    <ligand>
        <name>beta-alanine</name>
        <dbReference type="ChEBI" id="CHEBI:57966"/>
    </ligand>
</feature>
<dbReference type="Gene3D" id="3.40.50.620">
    <property type="entry name" value="HUPs"/>
    <property type="match status" value="1"/>
</dbReference>